<evidence type="ECO:0000313" key="1">
    <source>
        <dbReference type="EMBL" id="MBD2598013.1"/>
    </source>
</evidence>
<accession>A0ABR8G460</accession>
<dbReference type="Proteomes" id="UP000603457">
    <property type="component" value="Unassembled WGS sequence"/>
</dbReference>
<keyword evidence="2" id="KW-1185">Reference proteome</keyword>
<dbReference type="RefSeq" id="WP_190970624.1">
    <property type="nucleotide sequence ID" value="NZ_JACJTB010000057.1"/>
</dbReference>
<sequence length="139" mass="15189">MLLNETSLQVPELESFRLPEGVEKVSADGIAASADVTSIVSTASYTFDFRENSNTPGRWLEKSVVVNVPSGTGFFTSIPYLMGAFTTSNFQNLTERPLGQFSVAIGLRGNNLVCSVRLTDSNSDDPIFIRVIGIIVFYR</sequence>
<evidence type="ECO:0000313" key="2">
    <source>
        <dbReference type="Proteomes" id="UP000603457"/>
    </source>
</evidence>
<name>A0ABR8G460_9NOSO</name>
<gene>
    <name evidence="1" type="ORF">H6G74_27355</name>
</gene>
<protein>
    <submittedName>
        <fullName evidence="1">Uncharacterized protein</fullName>
    </submittedName>
</protein>
<organism evidence="1 2">
    <name type="scientific">Nostoc spongiaeforme FACHB-130</name>
    <dbReference type="NCBI Taxonomy" id="1357510"/>
    <lineage>
        <taxon>Bacteria</taxon>
        <taxon>Bacillati</taxon>
        <taxon>Cyanobacteriota</taxon>
        <taxon>Cyanophyceae</taxon>
        <taxon>Nostocales</taxon>
        <taxon>Nostocaceae</taxon>
        <taxon>Nostoc</taxon>
    </lineage>
</organism>
<comment type="caution">
    <text evidence="1">The sequence shown here is derived from an EMBL/GenBank/DDBJ whole genome shotgun (WGS) entry which is preliminary data.</text>
</comment>
<dbReference type="EMBL" id="JACJTB010000057">
    <property type="protein sequence ID" value="MBD2598013.1"/>
    <property type="molecule type" value="Genomic_DNA"/>
</dbReference>
<reference evidence="1 2" key="1">
    <citation type="journal article" date="2020" name="ISME J.">
        <title>Comparative genomics reveals insights into cyanobacterial evolution and habitat adaptation.</title>
        <authorList>
            <person name="Chen M.Y."/>
            <person name="Teng W.K."/>
            <person name="Zhao L."/>
            <person name="Hu C.X."/>
            <person name="Zhou Y.K."/>
            <person name="Han B.P."/>
            <person name="Song L.R."/>
            <person name="Shu W.S."/>
        </authorList>
    </citation>
    <scope>NUCLEOTIDE SEQUENCE [LARGE SCALE GENOMIC DNA]</scope>
    <source>
        <strain evidence="1 2">FACHB-130</strain>
    </source>
</reference>
<proteinExistence type="predicted"/>